<protein>
    <submittedName>
        <fullName evidence="4">Aldehyde:ferredoxin oxidoreductase</fullName>
    </submittedName>
</protein>
<dbReference type="InterPro" id="IPR036503">
    <property type="entry name" value="Ald_Fedxn_OxRdtase_N_sf"/>
</dbReference>
<evidence type="ECO:0000256" key="2">
    <source>
        <dbReference type="ARBA" id="ARBA00049934"/>
    </source>
</evidence>
<name>A0A4R2FA40_9GAMM</name>
<dbReference type="SMART" id="SM00790">
    <property type="entry name" value="AFOR_N"/>
    <property type="match status" value="1"/>
</dbReference>
<dbReference type="NCBIfam" id="NF007354">
    <property type="entry name" value="PRK09849.1"/>
    <property type="match status" value="1"/>
</dbReference>
<dbReference type="InterPro" id="IPR001203">
    <property type="entry name" value="OxRdtase_Ald_Fedxn_C"/>
</dbReference>
<dbReference type="InterPro" id="IPR013983">
    <property type="entry name" value="Ald_Fedxn_OxRdtase_N"/>
</dbReference>
<reference evidence="4 5" key="1">
    <citation type="submission" date="2019-03" db="EMBL/GenBank/DDBJ databases">
        <title>Freshwater and sediment microbial communities from various areas in North America, analyzing microbe dynamics in response to fracking.</title>
        <authorList>
            <person name="Lamendella R."/>
        </authorList>
    </citation>
    <scope>NUCLEOTIDE SEQUENCE [LARGE SCALE GENOMIC DNA]</scope>
    <source>
        <strain evidence="4 5">74A</strain>
    </source>
</reference>
<dbReference type="GO" id="GO:0016625">
    <property type="term" value="F:oxidoreductase activity, acting on the aldehyde or oxo group of donors, iron-sulfur protein as acceptor"/>
    <property type="evidence" value="ECO:0007669"/>
    <property type="project" value="InterPro"/>
</dbReference>
<dbReference type="AlphaFoldDB" id="A0A4R2FA40"/>
<dbReference type="RefSeq" id="WP_133038856.1">
    <property type="nucleotide sequence ID" value="NZ_SLWF01000011.1"/>
</dbReference>
<sequence>MAMNYGGWAGKVLWVNLTTSEIWTEPTEKYLDYLGGSGIGYKILWDHHVDGQLGTDPENVIVYSIGPLTGSGVICSGRMTVTSRSPATPGHLITDGHVGGHIGPEFKYAGYDALVVLGKANSPVWIRIEDDKVSIESATAIWGKGTFDSNAELNKWMGQDAQVFSIGQAGENLVPMSGFMTPGGHAAGGHGAVMGSKNLKGVGVRGTGTCRIKASRDDMRALDDHILGIIGSNNNNVVPSTPQSWAEYYSSGSRWKARDAIKWGAADEPVELGEVAWNERNRIGYRCSMAEMYVGVEYTNKWLKRMGGCHACPIRCYCEMKVPELKSRFKFKTEYITNTCGGFIWGNYLMPTKSGTEQFALTATAGAYLRDDYGIFSGYGLTHHMFKVMKNADIFKDLLTPEEFADVPWELWDNNEPEFLVDLYKRVAFPDSYSHPNGLGRMMGDPVSYIDIWKLDGTNDAIGNWNIYAEHDVHLFNRSMRHALHHASECASQVGTLINVIFNRDPMCHSHINVVNGGLPHDILAEVCAEKFGEGAFDPVKWYTPINQGKVNFAKWCVVKNVLHDSLTICNWVFPLIISPDKEKNYRGDSSIEAQMYSLVTGDKVTEEELDIMAERTVQLHRAFTALEMNSTNLRLDHDVLSDWVYDIDPDKNFGDQGTVKMDRDDIQKALGMFYEAWGWDSETGIPTRATLEKFGLGYAADKLSAKGLLPG</sequence>
<comment type="cofactor">
    <cofactor evidence="2">
        <name>tungstopterin</name>
        <dbReference type="ChEBI" id="CHEBI:30402"/>
    </cofactor>
</comment>
<dbReference type="SUPFAM" id="SSF48310">
    <property type="entry name" value="Aldehyde ferredoxin oxidoreductase, C-terminal domains"/>
    <property type="match status" value="1"/>
</dbReference>
<evidence type="ECO:0000313" key="5">
    <source>
        <dbReference type="Proteomes" id="UP000294832"/>
    </source>
</evidence>
<evidence type="ECO:0000256" key="1">
    <source>
        <dbReference type="ARBA" id="ARBA00023002"/>
    </source>
</evidence>
<dbReference type="Pfam" id="PF01314">
    <property type="entry name" value="AFOR_C"/>
    <property type="match status" value="1"/>
</dbReference>
<gene>
    <name evidence="4" type="ORF">EDC91_11156</name>
</gene>
<feature type="domain" description="Aldehyde ferredoxin oxidoreductase N-terminal" evidence="3">
    <location>
        <begin position="8"/>
        <end position="208"/>
    </location>
</feature>
<comment type="caution">
    <text evidence="4">The sequence shown here is derived from an EMBL/GenBank/DDBJ whole genome shotgun (WGS) entry which is preliminary data.</text>
</comment>
<dbReference type="GO" id="GO:0051536">
    <property type="term" value="F:iron-sulfur cluster binding"/>
    <property type="evidence" value="ECO:0007669"/>
    <property type="project" value="InterPro"/>
</dbReference>
<dbReference type="PANTHER" id="PTHR30038">
    <property type="entry name" value="ALDEHYDE FERREDOXIN OXIDOREDUCTASE"/>
    <property type="match status" value="1"/>
</dbReference>
<dbReference type="Proteomes" id="UP000294832">
    <property type="component" value="Unassembled WGS sequence"/>
</dbReference>
<keyword evidence="5" id="KW-1185">Reference proteome</keyword>
<dbReference type="PANTHER" id="PTHR30038:SF0">
    <property type="entry name" value="TUNGSTEN-CONTAINING ALDEHYDE FERREDOXIN OXIDOREDUCTASE"/>
    <property type="match status" value="1"/>
</dbReference>
<dbReference type="EMBL" id="SLWF01000011">
    <property type="protein sequence ID" value="TCN84642.1"/>
    <property type="molecule type" value="Genomic_DNA"/>
</dbReference>
<dbReference type="Gene3D" id="1.10.599.10">
    <property type="entry name" value="Aldehyde Ferredoxin Oxidoreductase Protein, subunit A, domain 3"/>
    <property type="match status" value="1"/>
</dbReference>
<dbReference type="OrthoDB" id="9763894at2"/>
<evidence type="ECO:0000313" key="4">
    <source>
        <dbReference type="EMBL" id="TCN84642.1"/>
    </source>
</evidence>
<dbReference type="InterPro" id="IPR036021">
    <property type="entry name" value="Tungsten_al_ferr_oxy-like_C"/>
</dbReference>
<dbReference type="InterPro" id="IPR013985">
    <property type="entry name" value="Ald_Fedxn_OxRdtase_dom3"/>
</dbReference>
<dbReference type="Gene3D" id="3.60.9.10">
    <property type="entry name" value="Aldehyde ferredoxin oxidoreductase, N-terminal domain"/>
    <property type="match status" value="1"/>
</dbReference>
<accession>A0A4R2FA40</accession>
<keyword evidence="1" id="KW-0560">Oxidoreductase</keyword>
<organism evidence="4 5">
    <name type="scientific">Shewanella fodinae</name>
    <dbReference type="NCBI Taxonomy" id="552357"/>
    <lineage>
        <taxon>Bacteria</taxon>
        <taxon>Pseudomonadati</taxon>
        <taxon>Pseudomonadota</taxon>
        <taxon>Gammaproteobacteria</taxon>
        <taxon>Alteromonadales</taxon>
        <taxon>Shewanellaceae</taxon>
        <taxon>Shewanella</taxon>
    </lineage>
</organism>
<dbReference type="InterPro" id="IPR051919">
    <property type="entry name" value="W-dependent_AOR"/>
</dbReference>
<dbReference type="SUPFAM" id="SSF56228">
    <property type="entry name" value="Aldehyde ferredoxin oxidoreductase, N-terminal domain"/>
    <property type="match status" value="1"/>
</dbReference>
<evidence type="ECO:0000259" key="3">
    <source>
        <dbReference type="SMART" id="SM00790"/>
    </source>
</evidence>
<dbReference type="Pfam" id="PF02730">
    <property type="entry name" value="AFOR_N"/>
    <property type="match status" value="1"/>
</dbReference>
<proteinExistence type="predicted"/>
<dbReference type="GO" id="GO:0009055">
    <property type="term" value="F:electron transfer activity"/>
    <property type="evidence" value="ECO:0007669"/>
    <property type="project" value="InterPro"/>
</dbReference>